<dbReference type="Proteomes" id="UP000469559">
    <property type="component" value="Unassembled WGS sequence"/>
</dbReference>
<keyword evidence="3" id="KW-0732">Signal</keyword>
<feature type="compositionally biased region" description="Basic and acidic residues" evidence="1">
    <location>
        <begin position="424"/>
        <end position="433"/>
    </location>
</feature>
<dbReference type="PANTHER" id="PTHR34883:SF19">
    <property type="entry name" value="EXTRACELLULAR SERINE-RICH PROTEIN"/>
    <property type="match status" value="1"/>
</dbReference>
<feature type="compositionally biased region" description="Basic and acidic residues" evidence="1">
    <location>
        <begin position="398"/>
        <end position="410"/>
    </location>
</feature>
<feature type="compositionally biased region" description="Low complexity" evidence="1">
    <location>
        <begin position="175"/>
        <end position="210"/>
    </location>
</feature>
<accession>A0A8T9B629</accession>
<proteinExistence type="predicted"/>
<dbReference type="InterPro" id="IPR052953">
    <property type="entry name" value="Ser-rich/MCO-related"/>
</dbReference>
<keyword evidence="2" id="KW-1133">Transmembrane helix</keyword>
<feature type="compositionally biased region" description="Low complexity" evidence="1">
    <location>
        <begin position="333"/>
        <end position="355"/>
    </location>
</feature>
<gene>
    <name evidence="4" type="ORF">LARI1_G006437</name>
</gene>
<dbReference type="Gene3D" id="2.60.40.420">
    <property type="entry name" value="Cupredoxins - blue copper proteins"/>
    <property type="match status" value="1"/>
</dbReference>
<evidence type="ECO:0000256" key="1">
    <source>
        <dbReference type="SAM" id="MobiDB-lite"/>
    </source>
</evidence>
<name>A0A8T9B629_9HELO</name>
<feature type="signal peptide" evidence="3">
    <location>
        <begin position="1"/>
        <end position="21"/>
    </location>
</feature>
<evidence type="ECO:0000313" key="4">
    <source>
        <dbReference type="EMBL" id="TVY15185.1"/>
    </source>
</evidence>
<dbReference type="InterPro" id="IPR008972">
    <property type="entry name" value="Cupredoxin"/>
</dbReference>
<evidence type="ECO:0000256" key="2">
    <source>
        <dbReference type="SAM" id="Phobius"/>
    </source>
</evidence>
<reference evidence="4 5" key="1">
    <citation type="submission" date="2018-05" db="EMBL/GenBank/DDBJ databases">
        <title>Whole genome sequencing for identification of molecular markers to develop diagnostic detection tools for the regulated plant pathogen Lachnellula willkommii.</title>
        <authorList>
            <person name="Giroux E."/>
            <person name="Bilodeau G."/>
        </authorList>
    </citation>
    <scope>NUCLEOTIDE SEQUENCE [LARGE SCALE GENOMIC DNA]</scope>
    <source>
        <strain evidence="4 5">CBS 203.66</strain>
    </source>
</reference>
<feature type="transmembrane region" description="Helical" evidence="2">
    <location>
        <begin position="223"/>
        <end position="244"/>
    </location>
</feature>
<organism evidence="4 5">
    <name type="scientific">Lachnellula arida</name>
    <dbReference type="NCBI Taxonomy" id="1316785"/>
    <lineage>
        <taxon>Eukaryota</taxon>
        <taxon>Fungi</taxon>
        <taxon>Dikarya</taxon>
        <taxon>Ascomycota</taxon>
        <taxon>Pezizomycotina</taxon>
        <taxon>Leotiomycetes</taxon>
        <taxon>Helotiales</taxon>
        <taxon>Lachnaceae</taxon>
        <taxon>Lachnellula</taxon>
    </lineage>
</organism>
<feature type="region of interest" description="Disordered" evidence="1">
    <location>
        <begin position="284"/>
        <end position="433"/>
    </location>
</feature>
<keyword evidence="5" id="KW-1185">Reference proteome</keyword>
<dbReference type="EMBL" id="QGMF01000544">
    <property type="protein sequence ID" value="TVY15185.1"/>
    <property type="molecule type" value="Genomic_DNA"/>
</dbReference>
<dbReference type="AlphaFoldDB" id="A0A8T9B629"/>
<feature type="compositionally biased region" description="Basic and acidic residues" evidence="1">
    <location>
        <begin position="306"/>
        <end position="325"/>
    </location>
</feature>
<protein>
    <recommendedName>
        <fullName evidence="6">Extracellular serine-rich protein</fullName>
    </recommendedName>
</protein>
<feature type="region of interest" description="Disordered" evidence="1">
    <location>
        <begin position="174"/>
        <end position="210"/>
    </location>
</feature>
<comment type="caution">
    <text evidence="4">The sequence shown here is derived from an EMBL/GenBank/DDBJ whole genome shotgun (WGS) entry which is preliminary data.</text>
</comment>
<sequence length="433" mass="45750">MLLICLAFAFTSLAFLGRTQGSTTSSSAVPTHTVSVGAVGTFEVILKTHILTLYLRQANVSDIVEYRFYPQNHSVARADFKSPCIPYEYSGPGRVGFWGGFHPLNVIPPQPPFFQVQINDTAPIFFYCSAPGACIDDGMVGVINPNDTQTLDIQKAYAKNATIAFSPGESFPIESASSRSSSAPTSTFSSSPSGPTATNTATTTSTSTPAAAAVSKPTLSPGAIAGIAVGGAAVLVLAGALIYLCSRQRILGEIVQHNMQHATPTYMPGHLSLASAATYLPKTPKSDVDALGGRRNSGQAGLFDHSAPETESYRSRSPPVDDGRELVIPSMHPAGSSGNSSPGSPVRGGSLGIRRPIPRRPIPDRPSPVSPLETIHQPLNADIPVEPRVDLRNGNGPHELDVDNGRDCYPHPHNTLAYNPTPSSEHKQGDHLL</sequence>
<evidence type="ECO:0000313" key="5">
    <source>
        <dbReference type="Proteomes" id="UP000469559"/>
    </source>
</evidence>
<evidence type="ECO:0000256" key="3">
    <source>
        <dbReference type="SAM" id="SignalP"/>
    </source>
</evidence>
<dbReference type="SUPFAM" id="SSF49503">
    <property type="entry name" value="Cupredoxins"/>
    <property type="match status" value="1"/>
</dbReference>
<feature type="chain" id="PRO_5035929597" description="Extracellular serine-rich protein" evidence="3">
    <location>
        <begin position="22"/>
        <end position="433"/>
    </location>
</feature>
<dbReference type="CDD" id="cd12087">
    <property type="entry name" value="TM_EGFR-like"/>
    <property type="match status" value="1"/>
</dbReference>
<keyword evidence="2" id="KW-0812">Transmembrane</keyword>
<evidence type="ECO:0008006" key="6">
    <source>
        <dbReference type="Google" id="ProtNLM"/>
    </source>
</evidence>
<dbReference type="PANTHER" id="PTHR34883">
    <property type="entry name" value="SERINE-RICH PROTEIN, PUTATIVE-RELATED-RELATED"/>
    <property type="match status" value="1"/>
</dbReference>
<dbReference type="OrthoDB" id="2331100at2759"/>
<keyword evidence="2" id="KW-0472">Membrane</keyword>